<dbReference type="Proteomes" id="UP000243688">
    <property type="component" value="Unassembled WGS sequence"/>
</dbReference>
<evidence type="ECO:0000313" key="1">
    <source>
        <dbReference type="EMBL" id="PDO09451.1"/>
    </source>
</evidence>
<reference evidence="1 2" key="1">
    <citation type="submission" date="2016-12" db="EMBL/GenBank/DDBJ databases">
        <title>Candidatus Reconcilibacillus cellulovorans genome.</title>
        <authorList>
            <person name="Kolinko S."/>
            <person name="Wu Y.-W."/>
            <person name="Tachea F."/>
            <person name="Denzel E."/>
            <person name="Hiras J."/>
            <person name="Baecker N."/>
            <person name="Chan L.J."/>
            <person name="Eichorst S.A."/>
            <person name="Frey D."/>
            <person name="Adams P.D."/>
            <person name="Pray T."/>
            <person name="Tanjore D."/>
            <person name="Petzold C.J."/>
            <person name="Gladden J.M."/>
            <person name="Simmons B.A."/>
            <person name="Singer S.W."/>
        </authorList>
    </citation>
    <scope>NUCLEOTIDE SEQUENCE [LARGE SCALE GENOMIC DNA]</scope>
    <source>
        <strain evidence="1">JTherm</strain>
    </source>
</reference>
<dbReference type="AlphaFoldDB" id="A0A2A6DXD5"/>
<protein>
    <submittedName>
        <fullName evidence="1">Uncharacterized protein</fullName>
    </submittedName>
</protein>
<proteinExistence type="predicted"/>
<evidence type="ECO:0000313" key="2">
    <source>
        <dbReference type="Proteomes" id="UP000243688"/>
    </source>
</evidence>
<organism evidence="1 2">
    <name type="scientific">Candidatus Reconcilbacillus cellulovorans</name>
    <dbReference type="NCBI Taxonomy" id="1906605"/>
    <lineage>
        <taxon>Bacteria</taxon>
        <taxon>Bacillati</taxon>
        <taxon>Bacillota</taxon>
        <taxon>Bacilli</taxon>
        <taxon>Bacillales</taxon>
        <taxon>Paenibacillaceae</taxon>
        <taxon>Candidatus Reconcilbacillus</taxon>
    </lineage>
</organism>
<sequence>MPDPSIVGKDAVMFSYDSLPDPKDFASLRESYSDAHLICYYNERSVAGYHSIAVLLKQHDIKFLRPGIGIESLVDTLTVWFSDSLIQAKPMIGVFAAIPGAGATSIAALIAKQLDAVMLGLNVFNPGWTKSSMTLDEIRIRLAQKNFSFQDLKKAVEVSGLTYLPGNTDPLISMDYTEDEIEYLIDTVLKEKTVVGDFGAIPHSAAWAVGLQRSAIRIMVAHPSQELQLQKLMQLSEDLGVEPKHWFLVGNKLRSDDLPIQTLASSLGMQTLPFLGLTHRETDSSFFLTISKKEQELLSRTVSLFE</sequence>
<gene>
    <name evidence="1" type="ORF">BLM47_12555</name>
</gene>
<accession>A0A2A6DXD5</accession>
<name>A0A2A6DXD5_9BACL</name>
<dbReference type="EMBL" id="MOXJ01000039">
    <property type="protein sequence ID" value="PDO09451.1"/>
    <property type="molecule type" value="Genomic_DNA"/>
</dbReference>
<comment type="caution">
    <text evidence="1">The sequence shown here is derived from an EMBL/GenBank/DDBJ whole genome shotgun (WGS) entry which is preliminary data.</text>
</comment>